<keyword evidence="4 7" id="KW-0521">NADP</keyword>
<dbReference type="InterPro" id="IPR020593">
    <property type="entry name" value="G-glutamylP_reductase_CS"/>
</dbReference>
<dbReference type="PATRIC" id="fig|1727163.4.peg.1249"/>
<evidence type="ECO:0000313" key="9">
    <source>
        <dbReference type="EMBL" id="AMQ55958.1"/>
    </source>
</evidence>
<dbReference type="STRING" id="1727163.AO498_06005"/>
<evidence type="ECO:0000256" key="6">
    <source>
        <dbReference type="ARBA" id="ARBA00049024"/>
    </source>
</evidence>
<dbReference type="SUPFAM" id="SSF53720">
    <property type="entry name" value="ALDH-like"/>
    <property type="match status" value="1"/>
</dbReference>
<dbReference type="NCBIfam" id="TIGR00407">
    <property type="entry name" value="proA"/>
    <property type="match status" value="1"/>
</dbReference>
<dbReference type="PANTHER" id="PTHR11063">
    <property type="entry name" value="GLUTAMATE SEMIALDEHYDE DEHYDROGENASE"/>
    <property type="match status" value="1"/>
</dbReference>
<dbReference type="InterPro" id="IPR012134">
    <property type="entry name" value="Glu-5-SA_DH"/>
</dbReference>
<comment type="pathway">
    <text evidence="1 7">Amino-acid biosynthesis; L-proline biosynthesis; L-glutamate 5-semialdehyde from L-glutamate: step 2/2.</text>
</comment>
<dbReference type="InterPro" id="IPR000965">
    <property type="entry name" value="GPR_dom"/>
</dbReference>
<dbReference type="InterPro" id="IPR016162">
    <property type="entry name" value="Ald_DH_N"/>
</dbReference>
<dbReference type="GO" id="GO:0005737">
    <property type="term" value="C:cytoplasm"/>
    <property type="evidence" value="ECO:0007669"/>
    <property type="project" value="UniProtKB-SubCell"/>
</dbReference>
<dbReference type="GO" id="GO:0055129">
    <property type="term" value="P:L-proline biosynthetic process"/>
    <property type="evidence" value="ECO:0007669"/>
    <property type="project" value="UniProtKB-UniRule"/>
</dbReference>
<evidence type="ECO:0000256" key="4">
    <source>
        <dbReference type="ARBA" id="ARBA00022857"/>
    </source>
</evidence>
<dbReference type="FunFam" id="3.40.309.10:FF:000006">
    <property type="entry name" value="Gamma-glutamyl phosphate reductase"/>
    <property type="match status" value="1"/>
</dbReference>
<dbReference type="InterPro" id="IPR016163">
    <property type="entry name" value="Ald_DH_C"/>
</dbReference>
<proteinExistence type="inferred from homology"/>
<keyword evidence="3 7" id="KW-0641">Proline biosynthesis</keyword>
<protein>
    <recommendedName>
        <fullName evidence="7">Gamma-glutamyl phosphate reductase</fullName>
        <shortName evidence="7">GPR</shortName>
        <ecNumber evidence="7">1.2.1.41</ecNumber>
    </recommendedName>
    <alternativeName>
        <fullName evidence="7">Glutamate-5-semialdehyde dehydrogenase</fullName>
    </alternativeName>
    <alternativeName>
        <fullName evidence="7">Glutamyl-gamma-semialdehyde dehydrogenase</fullName>
        <shortName evidence="7">GSA dehydrogenase</shortName>
    </alternativeName>
</protein>
<dbReference type="PROSITE" id="PS01223">
    <property type="entry name" value="PROA"/>
    <property type="match status" value="1"/>
</dbReference>
<evidence type="ECO:0000259" key="8">
    <source>
        <dbReference type="Pfam" id="PF00171"/>
    </source>
</evidence>
<evidence type="ECO:0000313" key="10">
    <source>
        <dbReference type="Proteomes" id="UP000073816"/>
    </source>
</evidence>
<dbReference type="EC" id="1.2.1.41" evidence="7"/>
<reference evidence="9 10" key="2">
    <citation type="journal article" date="2016" name="Genome Announc.">
        <title>Complete Genome Sequence of Algoriphagus sp. Strain M8-2, Isolated from a Brackish Lake.</title>
        <authorList>
            <person name="Muraguchi Y."/>
            <person name="Kushimoto K."/>
            <person name="Ohtsubo Y."/>
            <person name="Suzuki T."/>
            <person name="Dohra H."/>
            <person name="Kimbara K."/>
            <person name="Shintani M."/>
        </authorList>
    </citation>
    <scope>NUCLEOTIDE SEQUENCE [LARGE SCALE GENOMIC DNA]</scope>
    <source>
        <strain evidence="9 10">M8-2</strain>
    </source>
</reference>
<dbReference type="UniPathway" id="UPA00098">
    <property type="reaction ID" value="UER00360"/>
</dbReference>
<dbReference type="EMBL" id="CP012836">
    <property type="protein sequence ID" value="AMQ55958.1"/>
    <property type="molecule type" value="Genomic_DNA"/>
</dbReference>
<dbReference type="Pfam" id="PF00171">
    <property type="entry name" value="Aldedh"/>
    <property type="match status" value="1"/>
</dbReference>
<feature type="domain" description="Aldehyde dehydrogenase" evidence="8">
    <location>
        <begin position="100"/>
        <end position="269"/>
    </location>
</feature>
<dbReference type="OrthoDB" id="9809970at2"/>
<comment type="function">
    <text evidence="7">Catalyzes the NADPH-dependent reduction of L-glutamate 5-phosphate into L-glutamate 5-semialdehyde and phosphate. The product spontaneously undergoes cyclization to form 1-pyrroline-5-carboxylate.</text>
</comment>
<evidence type="ECO:0000256" key="2">
    <source>
        <dbReference type="ARBA" id="ARBA00022605"/>
    </source>
</evidence>
<dbReference type="Gene3D" id="3.40.309.10">
    <property type="entry name" value="Aldehyde Dehydrogenase, Chain A, domain 2"/>
    <property type="match status" value="1"/>
</dbReference>
<dbReference type="GO" id="GO:0050661">
    <property type="term" value="F:NADP binding"/>
    <property type="evidence" value="ECO:0007669"/>
    <property type="project" value="InterPro"/>
</dbReference>
<organism evidence="9 10">
    <name type="scientific">Algoriphagus sanaruensis</name>
    <dbReference type="NCBI Taxonomy" id="1727163"/>
    <lineage>
        <taxon>Bacteria</taxon>
        <taxon>Pseudomonadati</taxon>
        <taxon>Bacteroidota</taxon>
        <taxon>Cytophagia</taxon>
        <taxon>Cytophagales</taxon>
        <taxon>Cyclobacteriaceae</taxon>
        <taxon>Algoriphagus</taxon>
    </lineage>
</organism>
<dbReference type="RefSeq" id="WP_067544746.1">
    <property type="nucleotide sequence ID" value="NZ_CP012836.1"/>
</dbReference>
<name>A0A142ELF3_9BACT</name>
<evidence type="ECO:0000256" key="7">
    <source>
        <dbReference type="HAMAP-Rule" id="MF_00412"/>
    </source>
</evidence>
<dbReference type="Gene3D" id="3.40.605.10">
    <property type="entry name" value="Aldehyde Dehydrogenase, Chain A, domain 1"/>
    <property type="match status" value="1"/>
</dbReference>
<dbReference type="Proteomes" id="UP000073816">
    <property type="component" value="Chromosome"/>
</dbReference>
<dbReference type="CDD" id="cd07079">
    <property type="entry name" value="ALDH_F18-19_ProA-GPR"/>
    <property type="match status" value="1"/>
</dbReference>
<sequence length="413" mass="45127">MNEYQSQFEAVQKNSRKLAGIQDELVRLVLHDLADLALKNSSFLLQENQKDLDRMEKSNPMYDRLLLTKSRIAGIAAEIRQVASLDSPLGILLEEKTLENGLHLRKTTVPLGVVGIIYEARPNVTFDVFTLALKSGNGLVLKGGSDADFSNRAIMSLIHQVLEIHGLPKEAFQLLPPDRAATKALLEAVGFVDVIIPRGSQGLINFVRENAKVPVIETGAGIVHTFVDESADLEKASAIIHNSKTRRPSVCNSLDCLIVNEAILPNLEKLIHPLLQSGVQVFADEKSFASLPAHSQIEKATPEHFGTEFLSLKLSIKTVSSLDEALDHIATYSSKHSEAIVSETESHIQRFLLEVDAAAVYANASTAFTDGNQFGLGAEIGISTQKLHARGPMALRELTSYKWIVQGNGQIRG</sequence>
<evidence type="ECO:0000256" key="3">
    <source>
        <dbReference type="ARBA" id="ARBA00022650"/>
    </source>
</evidence>
<dbReference type="PIRSF" id="PIRSF000151">
    <property type="entry name" value="GPR"/>
    <property type="match status" value="1"/>
</dbReference>
<accession>A0A142ELF3</accession>
<dbReference type="AlphaFoldDB" id="A0A142ELF3"/>
<evidence type="ECO:0000256" key="1">
    <source>
        <dbReference type="ARBA" id="ARBA00004985"/>
    </source>
</evidence>
<gene>
    <name evidence="7" type="primary">proA</name>
    <name evidence="9" type="ORF">AO498_06005</name>
</gene>
<keyword evidence="2 7" id="KW-0028">Amino-acid biosynthesis</keyword>
<reference evidence="10" key="1">
    <citation type="submission" date="2015-09" db="EMBL/GenBank/DDBJ databases">
        <title>Complete sequence of Algoriphagus sp. M8-2.</title>
        <authorList>
            <person name="Shintani M."/>
        </authorList>
    </citation>
    <scope>NUCLEOTIDE SEQUENCE [LARGE SCALE GENOMIC DNA]</scope>
    <source>
        <strain evidence="10">M8-2</strain>
    </source>
</reference>
<dbReference type="KEGG" id="alm:AO498_06005"/>
<dbReference type="NCBIfam" id="NF001221">
    <property type="entry name" value="PRK00197.1"/>
    <property type="match status" value="1"/>
</dbReference>
<comment type="catalytic activity">
    <reaction evidence="6 7">
        <text>L-glutamate 5-semialdehyde + phosphate + NADP(+) = L-glutamyl 5-phosphate + NADPH + H(+)</text>
        <dbReference type="Rhea" id="RHEA:19541"/>
        <dbReference type="ChEBI" id="CHEBI:15378"/>
        <dbReference type="ChEBI" id="CHEBI:43474"/>
        <dbReference type="ChEBI" id="CHEBI:57783"/>
        <dbReference type="ChEBI" id="CHEBI:58066"/>
        <dbReference type="ChEBI" id="CHEBI:58274"/>
        <dbReference type="ChEBI" id="CHEBI:58349"/>
        <dbReference type="EC" id="1.2.1.41"/>
    </reaction>
</comment>
<keyword evidence="5 7" id="KW-0560">Oxidoreductase</keyword>
<comment type="subcellular location">
    <subcellularLocation>
        <location evidence="7">Cytoplasm</location>
    </subcellularLocation>
</comment>
<dbReference type="HAMAP" id="MF_00412">
    <property type="entry name" value="ProA"/>
    <property type="match status" value="1"/>
</dbReference>
<dbReference type="InterPro" id="IPR016161">
    <property type="entry name" value="Ald_DH/histidinol_DH"/>
</dbReference>
<keyword evidence="7" id="KW-0963">Cytoplasm</keyword>
<dbReference type="InterPro" id="IPR015590">
    <property type="entry name" value="Aldehyde_DH_dom"/>
</dbReference>
<dbReference type="PANTHER" id="PTHR11063:SF8">
    <property type="entry name" value="DELTA-1-PYRROLINE-5-CARBOXYLATE SYNTHASE"/>
    <property type="match status" value="1"/>
</dbReference>
<evidence type="ECO:0000256" key="5">
    <source>
        <dbReference type="ARBA" id="ARBA00023002"/>
    </source>
</evidence>
<comment type="similarity">
    <text evidence="7">Belongs to the gamma-glutamyl phosphate reductase family.</text>
</comment>
<keyword evidence="10" id="KW-1185">Reference proteome</keyword>
<dbReference type="GO" id="GO:0004350">
    <property type="term" value="F:glutamate-5-semialdehyde dehydrogenase activity"/>
    <property type="evidence" value="ECO:0007669"/>
    <property type="project" value="UniProtKB-UniRule"/>
</dbReference>